<dbReference type="PANTHER" id="PTHR47545">
    <property type="entry name" value="MULTIFUNCTIONAL CCA PROTEIN"/>
    <property type="match status" value="1"/>
</dbReference>
<evidence type="ECO:0008006" key="16">
    <source>
        <dbReference type="Google" id="ProtNLM"/>
    </source>
</evidence>
<evidence type="ECO:0000256" key="5">
    <source>
        <dbReference type="ARBA" id="ARBA00022723"/>
    </source>
</evidence>
<evidence type="ECO:0000256" key="4">
    <source>
        <dbReference type="ARBA" id="ARBA00022695"/>
    </source>
</evidence>
<evidence type="ECO:0000259" key="13">
    <source>
        <dbReference type="Pfam" id="PF12627"/>
    </source>
</evidence>
<evidence type="ECO:0000256" key="8">
    <source>
        <dbReference type="ARBA" id="ARBA00022884"/>
    </source>
</evidence>
<dbReference type="GO" id="GO:0000166">
    <property type="term" value="F:nucleotide binding"/>
    <property type="evidence" value="ECO:0007669"/>
    <property type="project" value="UniProtKB-KW"/>
</dbReference>
<dbReference type="InterPro" id="IPR003607">
    <property type="entry name" value="HD/PDEase_dom"/>
</dbReference>
<proteinExistence type="inferred from homology"/>
<evidence type="ECO:0000256" key="3">
    <source>
        <dbReference type="ARBA" id="ARBA00022694"/>
    </source>
</evidence>
<evidence type="ECO:0000256" key="2">
    <source>
        <dbReference type="ARBA" id="ARBA00022679"/>
    </source>
</evidence>
<protein>
    <recommendedName>
        <fullName evidence="16">HD domain-containing protein</fullName>
    </recommendedName>
</protein>
<dbReference type="Pfam" id="PF12627">
    <property type="entry name" value="PolyA_pol_RNAbd"/>
    <property type="match status" value="1"/>
</dbReference>
<evidence type="ECO:0000256" key="10">
    <source>
        <dbReference type="SAM" id="MobiDB-lite"/>
    </source>
</evidence>
<keyword evidence="2 9" id="KW-0808">Transferase</keyword>
<keyword evidence="6" id="KW-0547">Nucleotide-binding</keyword>
<accession>A0A1G2P259</accession>
<comment type="similarity">
    <text evidence="9">Belongs to the tRNA nucleotidyltransferase/poly(A) polymerase family.</text>
</comment>
<evidence type="ECO:0000256" key="1">
    <source>
        <dbReference type="ARBA" id="ARBA00001946"/>
    </source>
</evidence>
<sequence>MLLKKYTIPDEVSCVTKTLKNAGFKAFLVGGCVRDLLIGRTPKDWDVATDADPKKITELFPSTFYENDYGTVGVVNETEDPKLKIVEVTPFRIEGAYSDARRPDKVAFSDSLEEDLKRRDFTINAIALDQREDGSVSIIDPYDGQGDTLRGIVRAVGDPCERFAEDGLRLLRAVRIASELGFKIEEKTRQAILKKAHILQKISAERIRDEFIRILMSDRPDDGIEMAQKLGILKHFIPELEEGIGVEQNKAHAFDVWTHLMKTLRHSNSKKWPLDIRLAALFHDIAKPMTRRKNPKTGEWTFYGHDVVGSRVTRVVLDRLKFPKDTVDKVVKLVRWHMFFSDTELITLSAVRRMINNVGRENIWDLMNVRACDRIGTGRPKESPYRLRKYKAMVEEAMKDPVSVSMLKINGGTIMKTANIPPGPKIGHILHALLEEVLEDPGLNSVDYLEKRAVELSKMPEDELKKIGEKGKEKKDELEEKDIDEIRKKYWVK</sequence>
<dbReference type="InterPro" id="IPR032828">
    <property type="entry name" value="PolyA_RNA-bd"/>
</dbReference>
<dbReference type="CDD" id="cd00077">
    <property type="entry name" value="HDc"/>
    <property type="match status" value="1"/>
</dbReference>
<dbReference type="InterPro" id="IPR002646">
    <property type="entry name" value="PolA_pol_head_dom"/>
</dbReference>
<evidence type="ECO:0000256" key="7">
    <source>
        <dbReference type="ARBA" id="ARBA00022842"/>
    </source>
</evidence>
<dbReference type="GO" id="GO:0046872">
    <property type="term" value="F:metal ion binding"/>
    <property type="evidence" value="ECO:0007669"/>
    <property type="project" value="UniProtKB-KW"/>
</dbReference>
<dbReference type="CDD" id="cd05398">
    <property type="entry name" value="NT_ClassII-CCAase"/>
    <property type="match status" value="1"/>
</dbReference>
<evidence type="ECO:0000259" key="12">
    <source>
        <dbReference type="Pfam" id="PF01966"/>
    </source>
</evidence>
<dbReference type="InterPro" id="IPR043519">
    <property type="entry name" value="NT_sf"/>
</dbReference>
<dbReference type="GO" id="GO:0003723">
    <property type="term" value="F:RNA binding"/>
    <property type="evidence" value="ECO:0007669"/>
    <property type="project" value="UniProtKB-KW"/>
</dbReference>
<gene>
    <name evidence="14" type="ORF">A3G52_01100</name>
</gene>
<keyword evidence="4" id="KW-0548">Nucleotidyltransferase</keyword>
<name>A0A1G2P259_9BACT</name>
<organism evidence="14 15">
    <name type="scientific">Candidatus Taylorbacteria bacterium RIFCSPLOWO2_12_FULL_43_20</name>
    <dbReference type="NCBI Taxonomy" id="1802332"/>
    <lineage>
        <taxon>Bacteria</taxon>
        <taxon>Candidatus Tayloriibacteriota</taxon>
    </lineage>
</organism>
<feature type="domain" description="Poly A polymerase head" evidence="11">
    <location>
        <begin position="26"/>
        <end position="154"/>
    </location>
</feature>
<feature type="domain" description="HD" evidence="12">
    <location>
        <begin position="253"/>
        <end position="348"/>
    </location>
</feature>
<evidence type="ECO:0000313" key="14">
    <source>
        <dbReference type="EMBL" id="OHA42414.1"/>
    </source>
</evidence>
<comment type="caution">
    <text evidence="14">The sequence shown here is derived from an EMBL/GenBank/DDBJ whole genome shotgun (WGS) entry which is preliminary data.</text>
</comment>
<comment type="cofactor">
    <cofactor evidence="1">
        <name>Mg(2+)</name>
        <dbReference type="ChEBI" id="CHEBI:18420"/>
    </cofactor>
</comment>
<dbReference type="Pfam" id="PF01743">
    <property type="entry name" value="PolyA_pol"/>
    <property type="match status" value="1"/>
</dbReference>
<keyword evidence="8 9" id="KW-0694">RNA-binding</keyword>
<dbReference type="InterPro" id="IPR006674">
    <property type="entry name" value="HD_domain"/>
</dbReference>
<evidence type="ECO:0000259" key="11">
    <source>
        <dbReference type="Pfam" id="PF01743"/>
    </source>
</evidence>
<keyword evidence="3" id="KW-0819">tRNA processing</keyword>
<dbReference type="AlphaFoldDB" id="A0A1G2P259"/>
<feature type="region of interest" description="Disordered" evidence="10">
    <location>
        <begin position="460"/>
        <end position="479"/>
    </location>
</feature>
<dbReference type="Gene3D" id="1.10.3090.10">
    <property type="entry name" value="cca-adding enzyme, domain 2"/>
    <property type="match status" value="1"/>
</dbReference>
<keyword evidence="7" id="KW-0460">Magnesium</keyword>
<dbReference type="GO" id="GO:0016779">
    <property type="term" value="F:nucleotidyltransferase activity"/>
    <property type="evidence" value="ECO:0007669"/>
    <property type="project" value="UniProtKB-KW"/>
</dbReference>
<dbReference type="InterPro" id="IPR050124">
    <property type="entry name" value="tRNA_CCA-adding_enzyme"/>
</dbReference>
<dbReference type="Pfam" id="PF01966">
    <property type="entry name" value="HD"/>
    <property type="match status" value="1"/>
</dbReference>
<keyword evidence="5" id="KW-0479">Metal-binding</keyword>
<dbReference type="Gene3D" id="3.30.460.10">
    <property type="entry name" value="Beta Polymerase, domain 2"/>
    <property type="match status" value="1"/>
</dbReference>
<feature type="domain" description="tRNA nucleotidyltransferase/poly(A) polymerase RNA and SrmB- binding" evidence="13">
    <location>
        <begin position="181"/>
        <end position="242"/>
    </location>
</feature>
<dbReference type="Proteomes" id="UP000177269">
    <property type="component" value="Unassembled WGS sequence"/>
</dbReference>
<dbReference type="SUPFAM" id="SSF81891">
    <property type="entry name" value="Poly A polymerase C-terminal region-like"/>
    <property type="match status" value="1"/>
</dbReference>
<dbReference type="EMBL" id="MHSK01000012">
    <property type="protein sequence ID" value="OHA42414.1"/>
    <property type="molecule type" value="Genomic_DNA"/>
</dbReference>
<dbReference type="GO" id="GO:0008033">
    <property type="term" value="P:tRNA processing"/>
    <property type="evidence" value="ECO:0007669"/>
    <property type="project" value="UniProtKB-KW"/>
</dbReference>
<evidence type="ECO:0000256" key="6">
    <source>
        <dbReference type="ARBA" id="ARBA00022741"/>
    </source>
</evidence>
<dbReference type="SUPFAM" id="SSF81301">
    <property type="entry name" value="Nucleotidyltransferase"/>
    <property type="match status" value="1"/>
</dbReference>
<evidence type="ECO:0000256" key="9">
    <source>
        <dbReference type="RuleBase" id="RU003953"/>
    </source>
</evidence>
<dbReference type="Gene3D" id="1.10.246.80">
    <property type="match status" value="1"/>
</dbReference>
<evidence type="ECO:0000313" key="15">
    <source>
        <dbReference type="Proteomes" id="UP000177269"/>
    </source>
</evidence>
<reference evidence="14 15" key="1">
    <citation type="journal article" date="2016" name="Nat. Commun.">
        <title>Thousands of microbial genomes shed light on interconnected biogeochemical processes in an aquifer system.</title>
        <authorList>
            <person name="Anantharaman K."/>
            <person name="Brown C.T."/>
            <person name="Hug L.A."/>
            <person name="Sharon I."/>
            <person name="Castelle C.J."/>
            <person name="Probst A.J."/>
            <person name="Thomas B.C."/>
            <person name="Singh A."/>
            <person name="Wilkins M.J."/>
            <person name="Karaoz U."/>
            <person name="Brodie E.L."/>
            <person name="Williams K.H."/>
            <person name="Hubbard S.S."/>
            <person name="Banfield J.F."/>
        </authorList>
    </citation>
    <scope>NUCLEOTIDE SEQUENCE [LARGE SCALE GENOMIC DNA]</scope>
</reference>